<dbReference type="Gene3D" id="3.60.10.10">
    <property type="entry name" value="Endonuclease/exonuclease/phosphatase"/>
    <property type="match status" value="2"/>
</dbReference>
<gene>
    <name evidence="3" type="ORF">BDFB_005031</name>
</gene>
<dbReference type="InterPro" id="IPR000300">
    <property type="entry name" value="IPPc"/>
</dbReference>
<dbReference type="PANTHER" id="PTHR11200:SF275">
    <property type="entry name" value="LD06095P"/>
    <property type="match status" value="1"/>
</dbReference>
<dbReference type="Proteomes" id="UP000292052">
    <property type="component" value="Unassembled WGS sequence"/>
</dbReference>
<dbReference type="OrthoDB" id="62798at2759"/>
<dbReference type="PANTHER" id="PTHR11200">
    <property type="entry name" value="INOSITOL 5-PHOSPHATASE"/>
    <property type="match status" value="1"/>
</dbReference>
<dbReference type="GO" id="GO:0046856">
    <property type="term" value="P:phosphatidylinositol dephosphorylation"/>
    <property type="evidence" value="ECO:0007669"/>
    <property type="project" value="InterPro"/>
</dbReference>
<dbReference type="InterPro" id="IPR046985">
    <property type="entry name" value="IP5"/>
</dbReference>
<dbReference type="GO" id="GO:0005737">
    <property type="term" value="C:cytoplasm"/>
    <property type="evidence" value="ECO:0007669"/>
    <property type="project" value="TreeGrafter"/>
</dbReference>
<name>A0A482VP02_ASBVE</name>
<organism evidence="3 4">
    <name type="scientific">Asbolus verrucosus</name>
    <name type="common">Desert ironclad beetle</name>
    <dbReference type="NCBI Taxonomy" id="1661398"/>
    <lineage>
        <taxon>Eukaryota</taxon>
        <taxon>Metazoa</taxon>
        <taxon>Ecdysozoa</taxon>
        <taxon>Arthropoda</taxon>
        <taxon>Hexapoda</taxon>
        <taxon>Insecta</taxon>
        <taxon>Pterygota</taxon>
        <taxon>Neoptera</taxon>
        <taxon>Endopterygota</taxon>
        <taxon>Coleoptera</taxon>
        <taxon>Polyphaga</taxon>
        <taxon>Cucujiformia</taxon>
        <taxon>Tenebrionidae</taxon>
        <taxon>Pimeliinae</taxon>
        <taxon>Asbolus</taxon>
    </lineage>
</organism>
<dbReference type="GO" id="GO:0005886">
    <property type="term" value="C:plasma membrane"/>
    <property type="evidence" value="ECO:0007669"/>
    <property type="project" value="TreeGrafter"/>
</dbReference>
<dbReference type="AlphaFoldDB" id="A0A482VP02"/>
<dbReference type="SUPFAM" id="SSF56219">
    <property type="entry name" value="DNase I-like"/>
    <property type="match status" value="2"/>
</dbReference>
<evidence type="ECO:0000256" key="1">
    <source>
        <dbReference type="SAM" id="MobiDB-lite"/>
    </source>
</evidence>
<feature type="region of interest" description="Disordered" evidence="1">
    <location>
        <begin position="189"/>
        <end position="212"/>
    </location>
</feature>
<dbReference type="Pfam" id="PF22669">
    <property type="entry name" value="Exo_endo_phos2"/>
    <property type="match status" value="2"/>
</dbReference>
<proteinExistence type="predicted"/>
<evidence type="ECO:0000313" key="3">
    <source>
        <dbReference type="EMBL" id="RZC34555.1"/>
    </source>
</evidence>
<dbReference type="GO" id="GO:0001726">
    <property type="term" value="C:ruffle"/>
    <property type="evidence" value="ECO:0007669"/>
    <property type="project" value="TreeGrafter"/>
</dbReference>
<dbReference type="SMART" id="SM00128">
    <property type="entry name" value="IPPc"/>
    <property type="match status" value="1"/>
</dbReference>
<comment type="caution">
    <text evidence="3">The sequence shown here is derived from an EMBL/GenBank/DDBJ whole genome shotgun (WGS) entry which is preliminary data.</text>
</comment>
<accession>A0A482VP02</accession>
<feature type="domain" description="Inositol polyphosphate-related phosphatase" evidence="2">
    <location>
        <begin position="2"/>
        <end position="223"/>
    </location>
</feature>
<reference evidence="3 4" key="1">
    <citation type="submission" date="2017-03" db="EMBL/GenBank/DDBJ databases">
        <title>Genome of the blue death feigning beetle - Asbolus verrucosus.</title>
        <authorList>
            <person name="Rider S.D."/>
        </authorList>
    </citation>
    <scope>NUCLEOTIDE SEQUENCE [LARGE SCALE GENOMIC DNA]</scope>
    <source>
        <strain evidence="3">Butters</strain>
        <tissue evidence="3">Head and leg muscle</tissue>
    </source>
</reference>
<evidence type="ECO:0000313" key="4">
    <source>
        <dbReference type="Proteomes" id="UP000292052"/>
    </source>
</evidence>
<keyword evidence="4" id="KW-1185">Reference proteome</keyword>
<protein>
    <recommendedName>
        <fullName evidence="2">Inositol polyphosphate-related phosphatase domain-containing protein</fullName>
    </recommendedName>
</protein>
<sequence length="235" mass="27137">MENLRLFLGTYNVGTSTPEVTLNSLLGLPVDHKSDKIQLPDIYDLSFQEVKAQPQNMLFDALFDDPWTFACRELLEIWNYVKIKSVRLQGLLLNVYCLRKPLLNIREIESEYTRTGLSGMWGNRLIEEFDETPEEIGRIVKNEYKKLFAYDQLRHVMKNGEAFSELTEQDPEFPPTFKFEVGSNKYDHNSRIEGGGDGANLPDPNRANKEHKRGVRLRVEDVLIEMWPQTATAPV</sequence>
<evidence type="ECO:0000259" key="2">
    <source>
        <dbReference type="SMART" id="SM00128"/>
    </source>
</evidence>
<dbReference type="STRING" id="1661398.A0A482VP02"/>
<dbReference type="InterPro" id="IPR036691">
    <property type="entry name" value="Endo/exonu/phosph_ase_sf"/>
</dbReference>
<dbReference type="EMBL" id="QDEB01079047">
    <property type="protein sequence ID" value="RZC34555.1"/>
    <property type="molecule type" value="Genomic_DNA"/>
</dbReference>
<dbReference type="GO" id="GO:0004439">
    <property type="term" value="F:phosphatidylinositol-4,5-bisphosphate 5-phosphatase activity"/>
    <property type="evidence" value="ECO:0007669"/>
    <property type="project" value="TreeGrafter"/>
</dbReference>